<feature type="compositionally biased region" description="Basic and acidic residues" evidence="5">
    <location>
        <begin position="457"/>
        <end position="473"/>
    </location>
</feature>
<feature type="compositionally biased region" description="Polar residues" evidence="5">
    <location>
        <begin position="939"/>
        <end position="952"/>
    </location>
</feature>
<reference evidence="6 7" key="1">
    <citation type="submission" date="2019-04" db="EMBL/GenBank/DDBJ databases">
        <authorList>
            <consortium name="Wellcome Sanger Institute Data Sharing"/>
        </authorList>
    </citation>
    <scope>NUCLEOTIDE SEQUENCE [LARGE SCALE GENOMIC DNA]</scope>
</reference>
<proteinExistence type="predicted"/>
<dbReference type="GO" id="GO:0016020">
    <property type="term" value="C:membrane"/>
    <property type="evidence" value="ECO:0007669"/>
    <property type="project" value="UniProtKB-SubCell"/>
</dbReference>
<dbReference type="InterPro" id="IPR043441">
    <property type="entry name" value="Tjap1/BEGAIN"/>
</dbReference>
<dbReference type="Proteomes" id="UP000694397">
    <property type="component" value="Chromosome 13"/>
</dbReference>
<keyword evidence="7" id="KW-1185">Reference proteome</keyword>
<feature type="region of interest" description="Disordered" evidence="5">
    <location>
        <begin position="795"/>
        <end position="825"/>
    </location>
</feature>
<feature type="region of interest" description="Disordered" evidence="5">
    <location>
        <begin position="83"/>
        <end position="138"/>
    </location>
</feature>
<feature type="compositionally biased region" description="Basic and acidic residues" evidence="5">
    <location>
        <begin position="286"/>
        <end position="310"/>
    </location>
</feature>
<feature type="compositionally biased region" description="Basic and acidic residues" evidence="5">
    <location>
        <begin position="612"/>
        <end position="621"/>
    </location>
</feature>
<keyword evidence="2" id="KW-0597">Phosphoprotein</keyword>
<reference evidence="6" key="2">
    <citation type="submission" date="2025-08" db="UniProtKB">
        <authorList>
            <consortium name="Ensembl"/>
        </authorList>
    </citation>
    <scope>IDENTIFICATION</scope>
</reference>
<dbReference type="GeneID" id="108925364"/>
<feature type="region of interest" description="Disordered" evidence="5">
    <location>
        <begin position="330"/>
        <end position="412"/>
    </location>
</feature>
<dbReference type="RefSeq" id="XP_018592736.2">
    <property type="nucleotide sequence ID" value="XM_018737220.2"/>
</dbReference>
<reference evidence="6" key="3">
    <citation type="submission" date="2025-09" db="UniProtKB">
        <authorList>
            <consortium name="Ensembl"/>
        </authorList>
    </citation>
    <scope>IDENTIFICATION</scope>
</reference>
<feature type="compositionally biased region" description="Polar residues" evidence="5">
    <location>
        <begin position="562"/>
        <end position="579"/>
    </location>
</feature>
<dbReference type="GO" id="GO:0007030">
    <property type="term" value="P:Golgi organization"/>
    <property type="evidence" value="ECO:0007669"/>
    <property type="project" value="TreeGrafter"/>
</dbReference>
<name>A0A8C9TF03_SCLFO</name>
<feature type="region of interest" description="Disordered" evidence="5">
    <location>
        <begin position="442"/>
        <end position="646"/>
    </location>
</feature>
<dbReference type="Ensembl" id="ENSSFOT00015060828.1">
    <property type="protein sequence ID" value="ENSSFOP00015046149.1"/>
    <property type="gene ID" value="ENSSFOG00015033319.1"/>
</dbReference>
<accession>A0A8C9TF03</accession>
<dbReference type="KEGG" id="sfm:108925364"/>
<evidence type="ECO:0000256" key="5">
    <source>
        <dbReference type="SAM" id="MobiDB-lite"/>
    </source>
</evidence>
<protein>
    <recommendedName>
        <fullName evidence="8">Coiled-coil domain-containing protein 36</fullName>
    </recommendedName>
</protein>
<comment type="subcellular location">
    <subcellularLocation>
        <location evidence="1">Membrane</location>
        <topology evidence="1">Peripheral membrane protein</topology>
    </subcellularLocation>
</comment>
<evidence type="ECO:0000256" key="4">
    <source>
        <dbReference type="SAM" id="Coils"/>
    </source>
</evidence>
<keyword evidence="4" id="KW-0175">Coiled coil</keyword>
<dbReference type="GO" id="GO:0005802">
    <property type="term" value="C:trans-Golgi network"/>
    <property type="evidence" value="ECO:0007669"/>
    <property type="project" value="TreeGrafter"/>
</dbReference>
<dbReference type="PANTHER" id="PTHR28664:SF3">
    <property type="entry name" value="TIGHT JUNCTION-ASSOCIATED PROTEIN 1"/>
    <property type="match status" value="1"/>
</dbReference>
<feature type="compositionally biased region" description="Polar residues" evidence="5">
    <location>
        <begin position="492"/>
        <end position="534"/>
    </location>
</feature>
<organism evidence="6 7">
    <name type="scientific">Scleropages formosus</name>
    <name type="common">Asian bonytongue</name>
    <name type="synonym">Osteoglossum formosum</name>
    <dbReference type="NCBI Taxonomy" id="113540"/>
    <lineage>
        <taxon>Eukaryota</taxon>
        <taxon>Metazoa</taxon>
        <taxon>Chordata</taxon>
        <taxon>Craniata</taxon>
        <taxon>Vertebrata</taxon>
        <taxon>Euteleostomi</taxon>
        <taxon>Actinopterygii</taxon>
        <taxon>Neopterygii</taxon>
        <taxon>Teleostei</taxon>
        <taxon>Osteoglossocephala</taxon>
        <taxon>Osteoglossomorpha</taxon>
        <taxon>Osteoglossiformes</taxon>
        <taxon>Osteoglossidae</taxon>
        <taxon>Scleropages</taxon>
    </lineage>
</organism>
<evidence type="ECO:0000256" key="1">
    <source>
        <dbReference type="ARBA" id="ARBA00004170"/>
    </source>
</evidence>
<feature type="compositionally biased region" description="Basic and acidic residues" evidence="5">
    <location>
        <begin position="258"/>
        <end position="271"/>
    </location>
</feature>
<dbReference type="PANTHER" id="PTHR28664">
    <property type="entry name" value="TIGHT JUNCTION-ASSOCIATED PROTEIN 1"/>
    <property type="match status" value="1"/>
</dbReference>
<sequence length="1045" mass="117190">MIPSAERAFRSRPRRAKHTRGTRSPVRGAGAGAPHSNEAEEPTRLIMAKLPSQNEDRAFWEPRAEVRALPAGKRQVMERFFTPLHAPQQDPVKAREHRRHVPREWQQHGQQHSQHHPNRGRYTTLEGSSGDTEQAHVLRARRSRCERPDDLRHPHPHQQQYSLDMTSHAHSLHSLDVEGSHSDTFATHSSVSSTGSSSWSSEASIDSETFLRDKRPGPQHSQSCTNIASGRQGWDEEEEVEQVFRGRGRGGDSQCQLRHTDHVPAEKDYQSNRDQPSFPKLQKGQSKSEERLLRDNELEGARSPRREHSPLYKSASLGRSLVFSNSTEILPGSRNRKKSVSSVQLPSKGILKNKEGRGQGPGGAGNFRKAKSMEVLSTRVEWTGPLPEAAKLKTEDKDQEKKKEAARNSLVQEKLQFSAFLNEITRQVISPSRLSSLGVTDVCEPIRPSPAPSFSRSSREEQKQRGRRPEEAPSQRQPRRQLDSPDSLVSGVHSQPDQHSPCSKCQRQNHTRNDTPQYQHHASGSYIDASTSPESLPAKGQGQSHRERKWHQSRSAHLRTDGASSGSELSSQLPRQPQKQVHRGAHHSPPSHTSHQAHLSSHRDSPAGNLARESDTSHSKESGSMTSPSSDQGDRHKQISRRGSIVQHKDAVCDVDRVQFLQERNEELHHSLLQTVVRMECMEAELQKTREELSILKEKFRRLQDSYSGTQETNHLLGQKLYSVVQTLDEEREHLIAQISELSMQLATARTTIFSLETINVPSLLRELLEKHFQSEETVKEFLLRCTSEQSEALTAADQSQATEKEEQLGKAEVPQRCGGQEAGAGHQRVTAFLPWKQERNRWVKSGAESGAEVSVKQQCQHLLRIPHLQFTTPPEALLNPAVEAGLTSLKNTASSLMRDTCRAPVGQLNSPIRILSTSLEEIRSPGMQLHCDQDQTRNRPSSATTKSSGPPLSSHLLKGSTVENLSDNIIPSWRICNSKTTTGMRKDNVEQSSNTVTYQVAQKMLDDFMYQLQHPAEGVGHQGEFRSWAKCPTEDILNGERAQL</sequence>
<feature type="compositionally biased region" description="Basic and acidic residues" evidence="5">
    <location>
        <begin position="390"/>
        <end position="406"/>
    </location>
</feature>
<evidence type="ECO:0000256" key="2">
    <source>
        <dbReference type="ARBA" id="ARBA00022553"/>
    </source>
</evidence>
<feature type="compositionally biased region" description="Low complexity" evidence="5">
    <location>
        <begin position="189"/>
        <end position="207"/>
    </location>
</feature>
<feature type="coiled-coil region" evidence="4">
    <location>
        <begin position="672"/>
        <end position="745"/>
    </location>
</feature>
<feature type="compositionally biased region" description="Basic residues" evidence="5">
    <location>
        <begin position="546"/>
        <end position="557"/>
    </location>
</feature>
<dbReference type="GeneTree" id="ENSGT00940000167701"/>
<feature type="region of interest" description="Disordered" evidence="5">
    <location>
        <begin position="180"/>
        <end position="313"/>
    </location>
</feature>
<feature type="region of interest" description="Disordered" evidence="5">
    <location>
        <begin position="931"/>
        <end position="961"/>
    </location>
</feature>
<evidence type="ECO:0000313" key="7">
    <source>
        <dbReference type="Proteomes" id="UP000694397"/>
    </source>
</evidence>
<dbReference type="AlphaFoldDB" id="A0A8C9TF03"/>
<keyword evidence="3" id="KW-0472">Membrane</keyword>
<feature type="compositionally biased region" description="Polar residues" evidence="5">
    <location>
        <begin position="219"/>
        <end position="229"/>
    </location>
</feature>
<feature type="compositionally biased region" description="Polar residues" evidence="5">
    <location>
        <begin position="590"/>
        <end position="599"/>
    </location>
</feature>
<evidence type="ECO:0000256" key="3">
    <source>
        <dbReference type="ARBA" id="ARBA00023136"/>
    </source>
</evidence>
<feature type="compositionally biased region" description="Polar residues" evidence="5">
    <location>
        <begin position="622"/>
        <end position="631"/>
    </location>
</feature>
<feature type="region of interest" description="Disordered" evidence="5">
    <location>
        <begin position="1"/>
        <end position="43"/>
    </location>
</feature>
<evidence type="ECO:0008006" key="8">
    <source>
        <dbReference type="Google" id="ProtNLM"/>
    </source>
</evidence>
<feature type="compositionally biased region" description="Basic residues" evidence="5">
    <location>
        <begin position="10"/>
        <end position="21"/>
    </location>
</feature>
<gene>
    <name evidence="6" type="primary">LOC108925364</name>
</gene>
<dbReference type="OrthoDB" id="8964816at2759"/>
<evidence type="ECO:0000313" key="6">
    <source>
        <dbReference type="Ensembl" id="ENSSFOP00015046149.1"/>
    </source>
</evidence>